<evidence type="ECO:0000313" key="1">
    <source>
        <dbReference type="EMBL" id="AKS26326.1"/>
    </source>
</evidence>
<reference evidence="1 2" key="1">
    <citation type="submission" date="2015-04" db="EMBL/GenBank/DDBJ databases">
        <title>Diachasmimorpha longicaudata entomopoxvirus genome.</title>
        <authorList>
            <person name="Coffman K.A."/>
            <person name="Burke G.R."/>
        </authorList>
    </citation>
    <scope>NUCLEOTIDE SEQUENCE [LARGE SCALE GENOMIC DNA]</scope>
</reference>
<sequence>MEPDIKDSKSFEHDKIIRAYCRINSDDPRCRCILHAEKMNQTALASNSPYYCWYAPCRDSDSFMTSILSHEKTYCNINLCTYHSDYIKADSGTLEITNKCKSSFSTNTEELLLTPLRESYIPPSYFEKSNILVIAGLLTIILLL</sequence>
<dbReference type="EMBL" id="KR095315">
    <property type="protein sequence ID" value="AKS26326.1"/>
    <property type="molecule type" value="Genomic_DNA"/>
</dbReference>
<accession>A0A7R5WNM0</accession>
<keyword evidence="2" id="KW-1185">Reference proteome</keyword>
<protein>
    <submittedName>
        <fullName evidence="1">Putative late membrane protein</fullName>
    </submittedName>
</protein>
<name>A0A7R5WNM0_9POXV</name>
<organism evidence="1 2">
    <name type="scientific">Diachasmimorpha longicaudata entomopoxvirus</name>
    <dbReference type="NCBI Taxonomy" id="109981"/>
    <lineage>
        <taxon>Viruses</taxon>
        <taxon>Varidnaviria</taxon>
        <taxon>Bamfordvirae</taxon>
        <taxon>Nucleocytoviricota</taxon>
        <taxon>Pokkesviricetes</taxon>
        <taxon>Chitovirales</taxon>
        <taxon>Poxviridae</taxon>
        <taxon>Entomopoxvirinae</taxon>
        <taxon>Epsilonentomopoxvirus</taxon>
        <taxon>Epsilonentomopoxvirus dlongicaudata</taxon>
        <taxon>Diachasmimorpha entomopoxvirus</taxon>
    </lineage>
</organism>
<gene>
    <name evidence="1" type="ORF">DLEV_035</name>
</gene>
<dbReference type="Pfam" id="PF03003">
    <property type="entry name" value="Pox_G9-A16"/>
    <property type="match status" value="1"/>
</dbReference>
<evidence type="ECO:0000313" key="2">
    <source>
        <dbReference type="Proteomes" id="UP000593702"/>
    </source>
</evidence>
<dbReference type="Proteomes" id="UP000593702">
    <property type="component" value="Segment"/>
</dbReference>
<dbReference type="InterPro" id="IPR004251">
    <property type="entry name" value="Pox_virus_G9/A16"/>
</dbReference>
<proteinExistence type="predicted"/>